<gene>
    <name evidence="2" type="ordered locus">Bresu_1198</name>
</gene>
<dbReference type="InterPro" id="IPR007024">
    <property type="entry name" value="BLUF_domain"/>
</dbReference>
<dbReference type="STRING" id="633149.Bresu_1198"/>
<dbReference type="Pfam" id="PF04940">
    <property type="entry name" value="BLUF"/>
    <property type="match status" value="1"/>
</dbReference>
<feature type="domain" description="BLUF" evidence="1">
    <location>
        <begin position="6"/>
        <end position="98"/>
    </location>
</feature>
<name>D9QF25_BRESC</name>
<organism evidence="2 3">
    <name type="scientific">Brevundimonas subvibrioides (strain ATCC 15264 / DSM 4735 / LMG 14903 / NBRC 16000 / CB 81)</name>
    <name type="common">Caulobacter subvibrioides</name>
    <dbReference type="NCBI Taxonomy" id="633149"/>
    <lineage>
        <taxon>Bacteria</taxon>
        <taxon>Pseudomonadati</taxon>
        <taxon>Pseudomonadota</taxon>
        <taxon>Alphaproteobacteria</taxon>
        <taxon>Caulobacterales</taxon>
        <taxon>Caulobacteraceae</taxon>
        <taxon>Brevundimonas</taxon>
    </lineage>
</organism>
<dbReference type="KEGG" id="bsb:Bresu_1198"/>
<dbReference type="RefSeq" id="WP_013268613.1">
    <property type="nucleotide sequence ID" value="NC_014375.1"/>
</dbReference>
<dbReference type="eggNOG" id="COG3431">
    <property type="taxonomic scope" value="Bacteria"/>
</dbReference>
<dbReference type="InterPro" id="IPR036046">
    <property type="entry name" value="Acylphosphatase-like_dom_sf"/>
</dbReference>
<dbReference type="SMART" id="SM01034">
    <property type="entry name" value="BLUF"/>
    <property type="match status" value="1"/>
</dbReference>
<evidence type="ECO:0000259" key="1">
    <source>
        <dbReference type="PROSITE" id="PS50925"/>
    </source>
</evidence>
<evidence type="ECO:0000313" key="2">
    <source>
        <dbReference type="EMBL" id="ADL00510.1"/>
    </source>
</evidence>
<reference evidence="3" key="1">
    <citation type="journal article" date="2011" name="J. Bacteriol.">
        <title>Genome sequences of eight morphologically diverse alphaproteobacteria.</title>
        <authorList>
            <consortium name="US DOE Joint Genome Institute"/>
            <person name="Brown P.J."/>
            <person name="Kysela D.T."/>
            <person name="Buechlein A."/>
            <person name="Hemmerich C."/>
            <person name="Brun Y.V."/>
        </authorList>
    </citation>
    <scope>NUCLEOTIDE SEQUENCE [LARGE SCALE GENOMIC DNA]</scope>
    <source>
        <strain evidence="3">ATCC 15264 / DSM 4735 / LMG 14903 / NBRC 16000 / CB 81</strain>
    </source>
</reference>
<dbReference type="SUPFAM" id="SSF54975">
    <property type="entry name" value="Acylphosphatase/BLUF domain-like"/>
    <property type="match status" value="1"/>
</dbReference>
<dbReference type="InParanoid" id="D9QF25"/>
<accession>D9QF25</accession>
<dbReference type="GO" id="GO:0071949">
    <property type="term" value="F:FAD binding"/>
    <property type="evidence" value="ECO:0007669"/>
    <property type="project" value="InterPro"/>
</dbReference>
<dbReference type="Gene3D" id="3.30.70.100">
    <property type="match status" value="1"/>
</dbReference>
<evidence type="ECO:0000313" key="3">
    <source>
        <dbReference type="Proteomes" id="UP000002696"/>
    </source>
</evidence>
<dbReference type="HOGENOM" id="CLU_097099_3_0_5"/>
<sequence>MSAANLEQLVYVSTSAVPLRSIMDVSDILEESARHNPANNITGALAFTQTRFVQLLEGSAGSIDVLLLRLMIDPRHADLVVIDRIPVETRSFPDWHMISPLFTPSGQARLDVLVANEMLPIEAFRLLLLEMIAEQALPAIAPRRRRRT</sequence>
<keyword evidence="3" id="KW-1185">Reference proteome</keyword>
<protein>
    <submittedName>
        <fullName evidence="2">BLUF domain protein</fullName>
    </submittedName>
</protein>
<dbReference type="AlphaFoldDB" id="D9QF25"/>
<dbReference type="PROSITE" id="PS50925">
    <property type="entry name" value="BLUF"/>
    <property type="match status" value="1"/>
</dbReference>
<dbReference type="GO" id="GO:0009882">
    <property type="term" value="F:blue light photoreceptor activity"/>
    <property type="evidence" value="ECO:0007669"/>
    <property type="project" value="InterPro"/>
</dbReference>
<proteinExistence type="predicted"/>
<dbReference type="Proteomes" id="UP000002696">
    <property type="component" value="Chromosome"/>
</dbReference>
<dbReference type="EMBL" id="CP002102">
    <property type="protein sequence ID" value="ADL00510.1"/>
    <property type="molecule type" value="Genomic_DNA"/>
</dbReference>